<dbReference type="GO" id="GO:0019380">
    <property type="term" value="P:3-phenylpropionate catabolic process"/>
    <property type="evidence" value="ECO:0007669"/>
    <property type="project" value="TreeGrafter"/>
</dbReference>
<comment type="caution">
    <text evidence="3">The sequence shown here is derived from an EMBL/GenBank/DDBJ whole genome shotgun (WGS) entry which is preliminary data.</text>
</comment>
<dbReference type="Proteomes" id="UP000006265">
    <property type="component" value="Unassembled WGS sequence"/>
</dbReference>
<dbReference type="STRING" id="1122247.GCA_000379865_01932"/>
<keyword evidence="4" id="KW-1185">Reference proteome</keyword>
<protein>
    <submittedName>
        <fullName evidence="3">SnoaL-like domain protein</fullName>
    </submittedName>
</protein>
<dbReference type="CDD" id="cd00667">
    <property type="entry name" value="ring_hydroxylating_dioxygenases_beta"/>
    <property type="match status" value="1"/>
</dbReference>
<comment type="similarity">
    <text evidence="1">Belongs to the bacterial ring-hydroxylating dioxygenase beta subunit family.</text>
</comment>
<dbReference type="Pfam" id="PF00866">
    <property type="entry name" value="Ring_hydroxyl_B"/>
    <property type="match status" value="1"/>
</dbReference>
<dbReference type="PANTHER" id="PTHR41534:SF2">
    <property type="entry name" value="3-PHENYLPROPIONATE_CINNAMIC ACID DIOXYGENASE SUBUNIT BETA"/>
    <property type="match status" value="1"/>
</dbReference>
<name>K5BDD7_MYCHD</name>
<dbReference type="AlphaFoldDB" id="K5BDD7"/>
<keyword evidence="2" id="KW-0560">Oxidoreductase</keyword>
<dbReference type="EMBL" id="AMRA01000008">
    <property type="protein sequence ID" value="EKF25790.1"/>
    <property type="molecule type" value="Genomic_DNA"/>
</dbReference>
<evidence type="ECO:0000256" key="1">
    <source>
        <dbReference type="ARBA" id="ARBA00009570"/>
    </source>
</evidence>
<dbReference type="PATRIC" id="fig|1122247.3.peg.164"/>
<dbReference type="OrthoDB" id="3212009at2"/>
<dbReference type="eggNOG" id="COG5517">
    <property type="taxonomic scope" value="Bacteria"/>
</dbReference>
<dbReference type="InterPro" id="IPR032710">
    <property type="entry name" value="NTF2-like_dom_sf"/>
</dbReference>
<dbReference type="GO" id="GO:0016491">
    <property type="term" value="F:oxidoreductase activity"/>
    <property type="evidence" value="ECO:0007669"/>
    <property type="project" value="UniProtKB-KW"/>
</dbReference>
<evidence type="ECO:0000313" key="4">
    <source>
        <dbReference type="Proteomes" id="UP000006265"/>
    </source>
</evidence>
<dbReference type="InterPro" id="IPR000391">
    <property type="entry name" value="Rng_hydr_dOase-bsu"/>
</dbReference>
<evidence type="ECO:0000313" key="3">
    <source>
        <dbReference type="EMBL" id="EKF25790.1"/>
    </source>
</evidence>
<proteinExistence type="inferred from homology"/>
<dbReference type="RefSeq" id="WP_003890310.1">
    <property type="nucleotide sequence ID" value="NZ_AMRA01000008.1"/>
</dbReference>
<organism evidence="3 4">
    <name type="scientific">Mycolicibacterium hassiacum (strain DSM 44199 / CIP 105218 / JCM 12690 / 3849)</name>
    <name type="common">Mycobacterium hassiacum</name>
    <dbReference type="NCBI Taxonomy" id="1122247"/>
    <lineage>
        <taxon>Bacteria</taxon>
        <taxon>Bacillati</taxon>
        <taxon>Actinomycetota</taxon>
        <taxon>Actinomycetes</taxon>
        <taxon>Mycobacteriales</taxon>
        <taxon>Mycobacteriaceae</taxon>
        <taxon>Mycolicibacterium</taxon>
    </lineage>
</organism>
<sequence>MTTIERVDSRQQATRAEIEDFLYREAELLDAWALDDWVQLFTEDAKYEVPCNDALDGDPSTDLLLIDDDINRLRSRVVRLNSRRAHREYPHSRTNHQIFNVRVEGPDDNGEIGVRAHFTVWRFRGGRSYCYVGKYRYRLRRTEAGLRICFRRVELDMSDLRDVSDVAIVI</sequence>
<dbReference type="PANTHER" id="PTHR41534">
    <property type="entry name" value="BLR3401 PROTEIN"/>
    <property type="match status" value="1"/>
</dbReference>
<evidence type="ECO:0000256" key="2">
    <source>
        <dbReference type="ARBA" id="ARBA00023002"/>
    </source>
</evidence>
<dbReference type="SUPFAM" id="SSF54427">
    <property type="entry name" value="NTF2-like"/>
    <property type="match status" value="1"/>
</dbReference>
<dbReference type="Gene3D" id="3.10.450.50">
    <property type="match status" value="1"/>
</dbReference>
<accession>K5BDD7</accession>
<gene>
    <name evidence="3" type="ORF">C731_0177</name>
</gene>
<reference evidence="3 4" key="1">
    <citation type="journal article" date="2012" name="J. Bacteriol.">
        <title>Genome sequence of Mycobacterium hassiacum DSM 44199, a rare source of heat-stable mycobacterial proteins.</title>
        <authorList>
            <person name="Tiago I."/>
            <person name="Maranha A."/>
            <person name="Mendes V."/>
            <person name="Alarico S."/>
            <person name="Moynihan P.J."/>
            <person name="Clarke A.J."/>
            <person name="Macedo-Ribeiro S."/>
            <person name="Pereira P.J."/>
            <person name="Empadinhas N."/>
        </authorList>
    </citation>
    <scope>NUCLEOTIDE SEQUENCE [LARGE SCALE GENOMIC DNA]</scope>
    <source>
        <strain evidence="4">DSM 44199 / CIP 105218 / JCM 12690 / 3849</strain>
    </source>
</reference>